<protein>
    <submittedName>
        <fullName evidence="1">Uncharacterized protein</fullName>
    </submittedName>
</protein>
<gene>
    <name evidence="1" type="ORF">F2Q70_00024263</name>
</gene>
<name>A0A8S9L5I2_BRACR</name>
<accession>A0A8S9L5I2</accession>
<sequence length="114" mass="13433">MEYILEDLPSREKSEVTSREFTSGNTFDICDSAYKIYKRTFSSPPYKPVKPEIPTYIKMEDYTNVHAFVMKLQQYHPDYTQVNMHKELQKNAQQLARQNAYIVCGNMHNNFILA</sequence>
<dbReference type="AlphaFoldDB" id="A0A8S9L5I2"/>
<reference evidence="1" key="1">
    <citation type="submission" date="2019-12" db="EMBL/GenBank/DDBJ databases">
        <title>Genome sequencing and annotation of Brassica cretica.</title>
        <authorList>
            <person name="Studholme D.J."/>
            <person name="Sarris P.F."/>
        </authorList>
    </citation>
    <scope>NUCLEOTIDE SEQUENCE</scope>
    <source>
        <strain evidence="1">PFS-102/07</strain>
        <tissue evidence="1">Leaf</tissue>
    </source>
</reference>
<dbReference type="EMBL" id="QGKY02000094">
    <property type="protein sequence ID" value="KAF2602564.1"/>
    <property type="molecule type" value="Genomic_DNA"/>
</dbReference>
<proteinExistence type="predicted"/>
<organism evidence="1">
    <name type="scientific">Brassica cretica</name>
    <name type="common">Mustard</name>
    <dbReference type="NCBI Taxonomy" id="69181"/>
    <lineage>
        <taxon>Eukaryota</taxon>
        <taxon>Viridiplantae</taxon>
        <taxon>Streptophyta</taxon>
        <taxon>Embryophyta</taxon>
        <taxon>Tracheophyta</taxon>
        <taxon>Spermatophyta</taxon>
        <taxon>Magnoliopsida</taxon>
        <taxon>eudicotyledons</taxon>
        <taxon>Gunneridae</taxon>
        <taxon>Pentapetalae</taxon>
        <taxon>rosids</taxon>
        <taxon>malvids</taxon>
        <taxon>Brassicales</taxon>
        <taxon>Brassicaceae</taxon>
        <taxon>Brassiceae</taxon>
        <taxon>Brassica</taxon>
    </lineage>
</organism>
<evidence type="ECO:0000313" key="1">
    <source>
        <dbReference type="EMBL" id="KAF2602564.1"/>
    </source>
</evidence>
<comment type="caution">
    <text evidence="1">The sequence shown here is derived from an EMBL/GenBank/DDBJ whole genome shotgun (WGS) entry which is preliminary data.</text>
</comment>